<dbReference type="Gene3D" id="6.10.340.10">
    <property type="match status" value="1"/>
</dbReference>
<dbReference type="PROSITE" id="PS50885">
    <property type="entry name" value="HAMP"/>
    <property type="match status" value="1"/>
</dbReference>
<dbReference type="Pfam" id="PF00672">
    <property type="entry name" value="HAMP"/>
    <property type="match status" value="1"/>
</dbReference>
<evidence type="ECO:0000256" key="1">
    <source>
        <dbReference type="ARBA" id="ARBA00022692"/>
    </source>
</evidence>
<evidence type="ECO:0000259" key="6">
    <source>
        <dbReference type="PROSITE" id="PS50885"/>
    </source>
</evidence>
<proteinExistence type="predicted"/>
<dbReference type="Pfam" id="PF00211">
    <property type="entry name" value="Guanylate_cyc"/>
    <property type="match status" value="1"/>
</dbReference>
<dbReference type="EMBL" id="LR130759">
    <property type="protein sequence ID" value="VDM89760.1"/>
    <property type="molecule type" value="Genomic_DNA"/>
</dbReference>
<keyword evidence="8" id="KW-1185">Reference proteome</keyword>
<feature type="transmembrane region" description="Helical" evidence="4">
    <location>
        <begin position="78"/>
        <end position="98"/>
    </location>
</feature>
<dbReference type="PROSITE" id="PS50125">
    <property type="entry name" value="GUANYLATE_CYCLASE_2"/>
    <property type="match status" value="1"/>
</dbReference>
<gene>
    <name evidence="7" type="primary">cya_3</name>
    <name evidence="7" type="ORF">MB901379_03341</name>
</gene>
<dbReference type="InterPro" id="IPR003660">
    <property type="entry name" value="HAMP_dom"/>
</dbReference>
<dbReference type="SUPFAM" id="SSF158472">
    <property type="entry name" value="HAMP domain-like"/>
    <property type="match status" value="1"/>
</dbReference>
<protein>
    <submittedName>
        <fullName evidence="7">Adenylate cyclase</fullName>
        <ecNumber evidence="7">4.6.1.1</ecNumber>
    </submittedName>
</protein>
<evidence type="ECO:0000256" key="2">
    <source>
        <dbReference type="ARBA" id="ARBA00022989"/>
    </source>
</evidence>
<dbReference type="InterPro" id="IPR029787">
    <property type="entry name" value="Nucleotide_cyclase"/>
</dbReference>
<feature type="domain" description="HAMP" evidence="6">
    <location>
        <begin position="503"/>
        <end position="555"/>
    </location>
</feature>
<dbReference type="InterPro" id="IPR001054">
    <property type="entry name" value="A/G_cyclase"/>
</dbReference>
<feature type="coiled-coil region" evidence="3">
    <location>
        <begin position="543"/>
        <end position="570"/>
    </location>
</feature>
<dbReference type="SUPFAM" id="SSF55073">
    <property type="entry name" value="Nucleotide cyclase"/>
    <property type="match status" value="1"/>
</dbReference>
<evidence type="ECO:0000313" key="7">
    <source>
        <dbReference type="EMBL" id="VDM89760.1"/>
    </source>
</evidence>
<sequence length="768" mass="83725">MRPPNAASAQLSLRVGARLPDDRCIVEQSGGLGQKGTLLTTGEATDSPPAAHAAPVHLRARLERRRRPRLRVSIQSKLMVLLLLSSLASVAAILAVGYQTGRSSLKTAAYERLTELRESQTRAIETLFSDLTNSLVIYARGLTVVEAVAQFTAGFDQLSDATISPDQQQAIVNYYNNQLIKPVERVTGEKLDITALLPTSPAQKYLQAYYTAPFSSDQDSERFDDAGDGSAWSAANARFNGYFREIVTRFDYDDAVLLDTRGNIVYSLSKDPDLGTNILTGPYRESNLRDAYLKALGANAVDFTWITDFKPYQPQLDVPTAWLVAPVLAGGKTEGVLALPLPIAKINRIMTANKRWESAGMGDGTETYLAGPDGFMRSDSRLFLQDPEEYRRQTVAAGTPPDVANRAIQIGGTTLLQPVASEGLRAAQRGQTGTVAAVDYTGNPELEAYAPLNVPNSDLHWSILATRDDSAAFAAAAAFSRALVLVTVAMVFVICVASMLIAQAMVRPIRRLEAGTQKISSGDYNVAIPVTSSDEIGDLTTAFNEMSRNLEIKEDLLNEQRRENDRLLLSMMPEPVVQRYREGEQTIAQEHQDVTVVFADILGLDEISSKLSGNALVAIVDDLFRQFDSAAESLGVERIRTLHNGYLASCGVTTPRLDNVGRTVDFALEMRRIIERFNHQSGHELGLRAGINTGNVTSGLVGRSSVAYDMWGAAVSLAYQMHSGSPQPGIYVTSQVYESMRDVRQFTPAGTISVGGQEQPIYRLSERS</sequence>
<keyword evidence="7" id="KW-0456">Lyase</keyword>
<reference evidence="8" key="1">
    <citation type="submission" date="2018-02" db="EMBL/GenBank/DDBJ databases">
        <authorList>
            <person name="Seth-Smith MB H."/>
            <person name="Seth-Smith H."/>
        </authorList>
    </citation>
    <scope>NUCLEOTIDE SEQUENCE [LARGE SCALE GENOMIC DNA]</scope>
</reference>
<dbReference type="PANTHER" id="PTHR45655">
    <property type="entry name" value="GUANYLATE CYCLASE SOLUBLE SUBUNIT BETA-2"/>
    <property type="match status" value="1"/>
</dbReference>
<dbReference type="SMART" id="SM00304">
    <property type="entry name" value="HAMP"/>
    <property type="match status" value="1"/>
</dbReference>
<dbReference type="GO" id="GO:0016020">
    <property type="term" value="C:membrane"/>
    <property type="evidence" value="ECO:0007669"/>
    <property type="project" value="InterPro"/>
</dbReference>
<dbReference type="GO" id="GO:0004016">
    <property type="term" value="F:adenylate cyclase activity"/>
    <property type="evidence" value="ECO:0007669"/>
    <property type="project" value="UniProtKB-EC"/>
</dbReference>
<dbReference type="CDD" id="cd06225">
    <property type="entry name" value="HAMP"/>
    <property type="match status" value="1"/>
</dbReference>
<dbReference type="EC" id="4.6.1.1" evidence="7"/>
<dbReference type="GO" id="GO:0009190">
    <property type="term" value="P:cyclic nucleotide biosynthetic process"/>
    <property type="evidence" value="ECO:0007669"/>
    <property type="project" value="InterPro"/>
</dbReference>
<keyword evidence="1 4" id="KW-0812">Transmembrane</keyword>
<organism evidence="7 8">
    <name type="scientific">Mycobacterium basiliense</name>
    <dbReference type="NCBI Taxonomy" id="2094119"/>
    <lineage>
        <taxon>Bacteria</taxon>
        <taxon>Bacillati</taxon>
        <taxon>Actinomycetota</taxon>
        <taxon>Actinomycetes</taxon>
        <taxon>Mycobacteriales</taxon>
        <taxon>Mycobacteriaceae</taxon>
        <taxon>Mycobacterium</taxon>
    </lineage>
</organism>
<evidence type="ECO:0000256" key="3">
    <source>
        <dbReference type="SAM" id="Coils"/>
    </source>
</evidence>
<keyword evidence="2 4" id="KW-1133">Transmembrane helix</keyword>
<dbReference type="AlphaFoldDB" id="A0A3S4BFW2"/>
<keyword evidence="3" id="KW-0175">Coiled coil</keyword>
<dbReference type="KEGG" id="mbai:MB901379_03341"/>
<dbReference type="Gene3D" id="3.30.70.1230">
    <property type="entry name" value="Nucleotide cyclase"/>
    <property type="match status" value="1"/>
</dbReference>
<keyword evidence="4" id="KW-0472">Membrane</keyword>
<name>A0A3S4BFW2_9MYCO</name>
<dbReference type="SMART" id="SM00044">
    <property type="entry name" value="CYCc"/>
    <property type="match status" value="1"/>
</dbReference>
<evidence type="ECO:0000256" key="4">
    <source>
        <dbReference type="SAM" id="Phobius"/>
    </source>
</evidence>
<dbReference type="PANTHER" id="PTHR45655:SF13">
    <property type="entry name" value="SOLUBLE GUANYLATE CYCLASE GCY-32-RELATED"/>
    <property type="match status" value="1"/>
</dbReference>
<dbReference type="Proteomes" id="UP000269998">
    <property type="component" value="Chromosome"/>
</dbReference>
<feature type="domain" description="Guanylate cyclase" evidence="5">
    <location>
        <begin position="595"/>
        <end position="722"/>
    </location>
</feature>
<feature type="transmembrane region" description="Helical" evidence="4">
    <location>
        <begin position="482"/>
        <end position="502"/>
    </location>
</feature>
<dbReference type="GO" id="GO:0035556">
    <property type="term" value="P:intracellular signal transduction"/>
    <property type="evidence" value="ECO:0007669"/>
    <property type="project" value="InterPro"/>
</dbReference>
<dbReference type="CDD" id="cd07302">
    <property type="entry name" value="CHD"/>
    <property type="match status" value="1"/>
</dbReference>
<evidence type="ECO:0000259" key="5">
    <source>
        <dbReference type="PROSITE" id="PS50125"/>
    </source>
</evidence>
<evidence type="ECO:0000313" key="8">
    <source>
        <dbReference type="Proteomes" id="UP000269998"/>
    </source>
</evidence>
<accession>A0A3S4BFW2</accession>